<evidence type="ECO:0000256" key="4">
    <source>
        <dbReference type="ARBA" id="ARBA00022989"/>
    </source>
</evidence>
<name>A0ABQ8FTZ1_9PEZI</name>
<accession>A0ABQ8FTZ1</accession>
<evidence type="ECO:0000256" key="3">
    <source>
        <dbReference type="ARBA" id="ARBA00022692"/>
    </source>
</evidence>
<comment type="subcellular location">
    <subcellularLocation>
        <location evidence="1">Membrane</location>
    </subcellularLocation>
</comment>
<keyword evidence="3 6" id="KW-0812">Transmembrane</keyword>
<comment type="caution">
    <text evidence="7">The sequence shown here is derived from an EMBL/GenBank/DDBJ whole genome shotgun (WGS) entry which is preliminary data.</text>
</comment>
<feature type="transmembrane region" description="Helical" evidence="6">
    <location>
        <begin position="416"/>
        <end position="434"/>
    </location>
</feature>
<feature type="transmembrane region" description="Helical" evidence="6">
    <location>
        <begin position="141"/>
        <end position="163"/>
    </location>
</feature>
<evidence type="ECO:0008006" key="9">
    <source>
        <dbReference type="Google" id="ProtNLM"/>
    </source>
</evidence>
<dbReference type="SUPFAM" id="SSF103473">
    <property type="entry name" value="MFS general substrate transporter"/>
    <property type="match status" value="1"/>
</dbReference>
<evidence type="ECO:0000313" key="7">
    <source>
        <dbReference type="EMBL" id="KAH7014713.1"/>
    </source>
</evidence>
<dbReference type="InterPro" id="IPR005828">
    <property type="entry name" value="MFS_sugar_transport-like"/>
</dbReference>
<dbReference type="PANTHER" id="PTHR48020">
    <property type="entry name" value="PROTON MYO-INOSITOL COTRANSPORTER"/>
    <property type="match status" value="1"/>
</dbReference>
<proteinExistence type="predicted"/>
<evidence type="ECO:0000313" key="8">
    <source>
        <dbReference type="Proteomes" id="UP000774617"/>
    </source>
</evidence>
<dbReference type="Pfam" id="PF00083">
    <property type="entry name" value="Sugar_tr"/>
    <property type="match status" value="1"/>
</dbReference>
<evidence type="ECO:0000256" key="2">
    <source>
        <dbReference type="ARBA" id="ARBA00022448"/>
    </source>
</evidence>
<evidence type="ECO:0000256" key="1">
    <source>
        <dbReference type="ARBA" id="ARBA00004370"/>
    </source>
</evidence>
<evidence type="ECO:0000256" key="5">
    <source>
        <dbReference type="ARBA" id="ARBA00023136"/>
    </source>
</evidence>
<keyword evidence="2" id="KW-0813">Transport</keyword>
<dbReference type="InterPro" id="IPR036259">
    <property type="entry name" value="MFS_trans_sf"/>
</dbReference>
<protein>
    <recommendedName>
        <fullName evidence="9">General substrate transporter</fullName>
    </recommendedName>
</protein>
<dbReference type="InterPro" id="IPR050814">
    <property type="entry name" value="Myo-inositol_Transporter"/>
</dbReference>
<keyword evidence="4 6" id="KW-1133">Transmembrane helix</keyword>
<organism evidence="7 8">
    <name type="scientific">Macrophomina phaseolina</name>
    <dbReference type="NCBI Taxonomy" id="35725"/>
    <lineage>
        <taxon>Eukaryota</taxon>
        <taxon>Fungi</taxon>
        <taxon>Dikarya</taxon>
        <taxon>Ascomycota</taxon>
        <taxon>Pezizomycotina</taxon>
        <taxon>Dothideomycetes</taxon>
        <taxon>Dothideomycetes incertae sedis</taxon>
        <taxon>Botryosphaeriales</taxon>
        <taxon>Botryosphaeriaceae</taxon>
        <taxon>Macrophomina</taxon>
    </lineage>
</organism>
<sequence>MRDVEEFCYRFDLMGHVDLMKQGALVVQNPSTYHGIAEISNEDKTCLERDKIHKWKQPWQLCWLVSMSSLAAAVQGMGETVNNGARAFYLDELGITSPRFTKSIQDSLTGRVVGAPYLACAILGCCLTEPVNKVFARMGTIFISCLIAAIGSICEGVCNSWVNLFLARFCAPAPIRGALVMQWQVWTAFGIMLGSIMSPRWLLQHGKMQQAFRSFCITCTGVGVERKVNKGKYLITQFWELFSIPRNRRASLATWVGMFVQQSYGVNVIAQVTQRYYSTAIFQQGGYGRNSALFASTGTGILNWVLALRAFGRRNFVRTTFPLLSTPTAPDGHALLHRSPTTWQRDLHRMARLGMIMTGVYLAEVFYSPGMGPVPFSYSAQSFPMHMRDVGISFATATAWCFNFIPSFPWAQLGAFGWYAAWCVILWLLMLLFMPETRALTLEELGQVFGVPTWEHSRYQTEKAVWHFKRYVLFQKKLEPLAPFYEGAES</sequence>
<dbReference type="Proteomes" id="UP000774617">
    <property type="component" value="Unassembled WGS sequence"/>
</dbReference>
<dbReference type="Gene3D" id="1.20.1250.20">
    <property type="entry name" value="MFS general substrate transporter like domains"/>
    <property type="match status" value="2"/>
</dbReference>
<dbReference type="PANTHER" id="PTHR48020:SF17">
    <property type="entry name" value="SUGAR TRANSPORTER, PUTATIVE (AFU_ORTHOLOGUE AFUA_8G06870)-RELATED"/>
    <property type="match status" value="1"/>
</dbReference>
<gene>
    <name evidence="7" type="ORF">B0J12DRAFT_775828</name>
</gene>
<feature type="transmembrane region" description="Helical" evidence="6">
    <location>
        <begin position="183"/>
        <end position="203"/>
    </location>
</feature>
<reference evidence="7 8" key="1">
    <citation type="journal article" date="2021" name="Nat. Commun.">
        <title>Genetic determinants of endophytism in the Arabidopsis root mycobiome.</title>
        <authorList>
            <person name="Mesny F."/>
            <person name="Miyauchi S."/>
            <person name="Thiergart T."/>
            <person name="Pickel B."/>
            <person name="Atanasova L."/>
            <person name="Karlsson M."/>
            <person name="Huettel B."/>
            <person name="Barry K.W."/>
            <person name="Haridas S."/>
            <person name="Chen C."/>
            <person name="Bauer D."/>
            <person name="Andreopoulos W."/>
            <person name="Pangilinan J."/>
            <person name="LaButti K."/>
            <person name="Riley R."/>
            <person name="Lipzen A."/>
            <person name="Clum A."/>
            <person name="Drula E."/>
            <person name="Henrissat B."/>
            <person name="Kohler A."/>
            <person name="Grigoriev I.V."/>
            <person name="Martin F.M."/>
            <person name="Hacquard S."/>
        </authorList>
    </citation>
    <scope>NUCLEOTIDE SEQUENCE [LARGE SCALE GENOMIC DNA]</scope>
    <source>
        <strain evidence="7 8">MPI-SDFR-AT-0080</strain>
    </source>
</reference>
<keyword evidence="5 6" id="KW-0472">Membrane</keyword>
<dbReference type="EMBL" id="JAGTJR010000079">
    <property type="protein sequence ID" value="KAH7014713.1"/>
    <property type="molecule type" value="Genomic_DNA"/>
</dbReference>
<keyword evidence="8" id="KW-1185">Reference proteome</keyword>
<evidence type="ECO:0000256" key="6">
    <source>
        <dbReference type="SAM" id="Phobius"/>
    </source>
</evidence>